<name>A0AAV4RZ28_CAEEX</name>
<comment type="caution">
    <text evidence="1">The sequence shown here is derived from an EMBL/GenBank/DDBJ whole genome shotgun (WGS) entry which is preliminary data.</text>
</comment>
<evidence type="ECO:0000313" key="2">
    <source>
        <dbReference type="Proteomes" id="UP001054945"/>
    </source>
</evidence>
<proteinExistence type="predicted"/>
<evidence type="ECO:0000313" key="1">
    <source>
        <dbReference type="EMBL" id="GIY25959.1"/>
    </source>
</evidence>
<dbReference type="EMBL" id="BPLR01008607">
    <property type="protein sequence ID" value="GIY25959.1"/>
    <property type="molecule type" value="Genomic_DNA"/>
</dbReference>
<gene>
    <name evidence="1" type="ORF">CEXT_419041</name>
</gene>
<dbReference type="AlphaFoldDB" id="A0AAV4RZ28"/>
<keyword evidence="2" id="KW-1185">Reference proteome</keyword>
<protein>
    <submittedName>
        <fullName evidence="1">Uncharacterized protein</fullName>
    </submittedName>
</protein>
<sequence>MQVTLGRNKHRIIKKVYNSRSKHIMPQREIRRISNSDLQNNLQGCQEGLEIYINLHTFEFETLFPVHEVVHSTEFFNQSGKQKGIVLCVEKAPL</sequence>
<accession>A0AAV4RZ28</accession>
<dbReference type="Proteomes" id="UP001054945">
    <property type="component" value="Unassembled WGS sequence"/>
</dbReference>
<organism evidence="1 2">
    <name type="scientific">Caerostris extrusa</name>
    <name type="common">Bark spider</name>
    <name type="synonym">Caerostris bankana</name>
    <dbReference type="NCBI Taxonomy" id="172846"/>
    <lineage>
        <taxon>Eukaryota</taxon>
        <taxon>Metazoa</taxon>
        <taxon>Ecdysozoa</taxon>
        <taxon>Arthropoda</taxon>
        <taxon>Chelicerata</taxon>
        <taxon>Arachnida</taxon>
        <taxon>Araneae</taxon>
        <taxon>Araneomorphae</taxon>
        <taxon>Entelegynae</taxon>
        <taxon>Araneoidea</taxon>
        <taxon>Araneidae</taxon>
        <taxon>Caerostris</taxon>
    </lineage>
</organism>
<reference evidence="1 2" key="1">
    <citation type="submission" date="2021-06" db="EMBL/GenBank/DDBJ databases">
        <title>Caerostris extrusa draft genome.</title>
        <authorList>
            <person name="Kono N."/>
            <person name="Arakawa K."/>
        </authorList>
    </citation>
    <scope>NUCLEOTIDE SEQUENCE [LARGE SCALE GENOMIC DNA]</scope>
</reference>